<protein>
    <submittedName>
        <fullName evidence="1">Uncharacterized protein</fullName>
    </submittedName>
</protein>
<evidence type="ECO:0000313" key="1">
    <source>
        <dbReference type="EMBL" id="MCC3804071.1"/>
    </source>
</evidence>
<dbReference type="EMBL" id="JACVHL010000002">
    <property type="protein sequence ID" value="MCC3804071.1"/>
    <property type="molecule type" value="Genomic_DNA"/>
</dbReference>
<organism evidence="1 2">
    <name type="scientific">Vibrio parahaemolyticus</name>
    <dbReference type="NCBI Taxonomy" id="670"/>
    <lineage>
        <taxon>Bacteria</taxon>
        <taxon>Pseudomonadati</taxon>
        <taxon>Pseudomonadota</taxon>
        <taxon>Gammaproteobacteria</taxon>
        <taxon>Vibrionales</taxon>
        <taxon>Vibrionaceae</taxon>
        <taxon>Vibrio</taxon>
    </lineage>
</organism>
<dbReference type="RefSeq" id="WP_228085741.1">
    <property type="nucleotide sequence ID" value="NZ_JACVHL010000002.1"/>
</dbReference>
<proteinExistence type="predicted"/>
<evidence type="ECO:0000313" key="2">
    <source>
        <dbReference type="Proteomes" id="UP000726777"/>
    </source>
</evidence>
<gene>
    <name evidence="1" type="ORF">IB292_03360</name>
</gene>
<comment type="caution">
    <text evidence="1">The sequence shown here is derived from an EMBL/GenBank/DDBJ whole genome shotgun (WGS) entry which is preliminary data.</text>
</comment>
<sequence length="129" mass="14427">MKVIGYFVSVNNAVSCIYEDGTTNQGETVKITEDRKTVQILGEYDGVPGPSTPRLIEEEYSFWPSLIELSAHLEAETLGATLDDLRADLKHQLSIPDELDWSYLLSTAARALVAAEKEGRNMKEDRENH</sequence>
<dbReference type="AlphaFoldDB" id="A0A9Q3YG94"/>
<accession>A0A9Q3YG94</accession>
<reference evidence="1" key="1">
    <citation type="submission" date="2020-09" db="EMBL/GenBank/DDBJ databases">
        <title>Genome sequence of Vibrio parahaemolyticus isolates.</title>
        <authorList>
            <person name="Hammerl J.A."/>
            <person name="Strauch E."/>
        </authorList>
    </citation>
    <scope>NUCLEOTIDE SEQUENCE</scope>
    <source>
        <strain evidence="1">17-VB00146</strain>
    </source>
</reference>
<dbReference type="Proteomes" id="UP000726777">
    <property type="component" value="Unassembled WGS sequence"/>
</dbReference>
<name>A0A9Q3YG94_VIBPH</name>